<keyword evidence="9" id="KW-0175">Coiled coil</keyword>
<evidence type="ECO:0000256" key="2">
    <source>
        <dbReference type="ARBA" id="ARBA00012438"/>
    </source>
</evidence>
<evidence type="ECO:0000256" key="4">
    <source>
        <dbReference type="ARBA" id="ARBA00022679"/>
    </source>
</evidence>
<evidence type="ECO:0000256" key="9">
    <source>
        <dbReference type="SAM" id="Coils"/>
    </source>
</evidence>
<feature type="coiled-coil region" evidence="9">
    <location>
        <begin position="162"/>
        <end position="200"/>
    </location>
</feature>
<keyword evidence="5" id="KW-0547">Nucleotide-binding</keyword>
<feature type="domain" description="Histidine kinase/HSP90-like ATPase" evidence="11">
    <location>
        <begin position="300"/>
        <end position="389"/>
    </location>
</feature>
<keyword evidence="8" id="KW-0902">Two-component regulatory system</keyword>
<dbReference type="GO" id="GO:0016020">
    <property type="term" value="C:membrane"/>
    <property type="evidence" value="ECO:0007669"/>
    <property type="project" value="InterPro"/>
</dbReference>
<evidence type="ECO:0000313" key="12">
    <source>
        <dbReference type="EMBL" id="TCC48877.1"/>
    </source>
</evidence>
<evidence type="ECO:0000256" key="1">
    <source>
        <dbReference type="ARBA" id="ARBA00000085"/>
    </source>
</evidence>
<evidence type="ECO:0000256" key="8">
    <source>
        <dbReference type="ARBA" id="ARBA00023012"/>
    </source>
</evidence>
<accession>A0A4R0JQY8</accession>
<name>A0A4R0JQY8_9ACTN</name>
<dbReference type="Proteomes" id="UP000293342">
    <property type="component" value="Unassembled WGS sequence"/>
</dbReference>
<gene>
    <name evidence="12" type="ORF">E0H75_20120</name>
</gene>
<keyword evidence="4" id="KW-0808">Transferase</keyword>
<dbReference type="SMART" id="SM00387">
    <property type="entry name" value="HATPase_c"/>
    <property type="match status" value="1"/>
</dbReference>
<dbReference type="Pfam" id="PF07730">
    <property type="entry name" value="HisKA_3"/>
    <property type="match status" value="1"/>
</dbReference>
<dbReference type="Gene3D" id="3.30.565.10">
    <property type="entry name" value="Histidine kinase-like ATPase, C-terminal domain"/>
    <property type="match status" value="1"/>
</dbReference>
<feature type="transmembrane region" description="Helical" evidence="10">
    <location>
        <begin position="56"/>
        <end position="76"/>
    </location>
</feature>
<evidence type="ECO:0000313" key="13">
    <source>
        <dbReference type="Proteomes" id="UP000293342"/>
    </source>
</evidence>
<dbReference type="InterPro" id="IPR011712">
    <property type="entry name" value="Sig_transdc_His_kin_sub3_dim/P"/>
</dbReference>
<comment type="caution">
    <text evidence="12">The sequence shown here is derived from an EMBL/GenBank/DDBJ whole genome shotgun (WGS) entry which is preliminary data.</text>
</comment>
<dbReference type="AlphaFoldDB" id="A0A4R0JQY8"/>
<organism evidence="12 13">
    <name type="scientific">Kribbella capetownensis</name>
    <dbReference type="NCBI Taxonomy" id="1572659"/>
    <lineage>
        <taxon>Bacteria</taxon>
        <taxon>Bacillati</taxon>
        <taxon>Actinomycetota</taxon>
        <taxon>Actinomycetes</taxon>
        <taxon>Propionibacteriales</taxon>
        <taxon>Kribbellaceae</taxon>
        <taxon>Kribbella</taxon>
    </lineage>
</organism>
<dbReference type="GO" id="GO:0000155">
    <property type="term" value="F:phosphorelay sensor kinase activity"/>
    <property type="evidence" value="ECO:0007669"/>
    <property type="project" value="InterPro"/>
</dbReference>
<evidence type="ECO:0000256" key="10">
    <source>
        <dbReference type="SAM" id="Phobius"/>
    </source>
</evidence>
<reference evidence="12 13" key="1">
    <citation type="submission" date="2019-02" db="EMBL/GenBank/DDBJ databases">
        <title>Kribbella capetownensis sp. nov. and Kribbella speibonae sp. nov., isolated from soil.</title>
        <authorList>
            <person name="Curtis S.M."/>
            <person name="Norton I."/>
            <person name="Everest G.J."/>
            <person name="Meyers P.R."/>
        </authorList>
    </citation>
    <scope>NUCLEOTIDE SEQUENCE [LARGE SCALE GENOMIC DNA]</scope>
    <source>
        <strain evidence="12 13">YM53</strain>
    </source>
</reference>
<dbReference type="PANTHER" id="PTHR24421:SF10">
    <property type="entry name" value="NITRATE_NITRITE SENSOR PROTEIN NARQ"/>
    <property type="match status" value="1"/>
</dbReference>
<dbReference type="Gene3D" id="1.20.5.1930">
    <property type="match status" value="1"/>
</dbReference>
<protein>
    <recommendedName>
        <fullName evidence="2">histidine kinase</fullName>
        <ecNumber evidence="2">2.7.13.3</ecNumber>
    </recommendedName>
</protein>
<dbReference type="InterPro" id="IPR003594">
    <property type="entry name" value="HATPase_dom"/>
</dbReference>
<keyword evidence="10" id="KW-1133">Transmembrane helix</keyword>
<dbReference type="EMBL" id="SJKD01000004">
    <property type="protein sequence ID" value="TCC48877.1"/>
    <property type="molecule type" value="Genomic_DNA"/>
</dbReference>
<evidence type="ECO:0000256" key="5">
    <source>
        <dbReference type="ARBA" id="ARBA00022741"/>
    </source>
</evidence>
<comment type="catalytic activity">
    <reaction evidence="1">
        <text>ATP + protein L-histidine = ADP + protein N-phospho-L-histidine.</text>
        <dbReference type="EC" id="2.7.13.3"/>
    </reaction>
</comment>
<dbReference type="CDD" id="cd16917">
    <property type="entry name" value="HATPase_UhpB-NarQ-NarX-like"/>
    <property type="match status" value="1"/>
</dbReference>
<keyword evidence="3" id="KW-0597">Phosphoprotein</keyword>
<keyword evidence="10" id="KW-0472">Membrane</keyword>
<dbReference type="OrthoDB" id="227596at2"/>
<dbReference type="GO" id="GO:0046983">
    <property type="term" value="F:protein dimerization activity"/>
    <property type="evidence" value="ECO:0007669"/>
    <property type="project" value="InterPro"/>
</dbReference>
<keyword evidence="10" id="KW-0812">Transmembrane</keyword>
<dbReference type="PANTHER" id="PTHR24421">
    <property type="entry name" value="NITRATE/NITRITE SENSOR PROTEIN NARX-RELATED"/>
    <property type="match status" value="1"/>
</dbReference>
<keyword evidence="13" id="KW-1185">Reference proteome</keyword>
<keyword evidence="7" id="KW-0067">ATP-binding</keyword>
<dbReference type="GO" id="GO:0005524">
    <property type="term" value="F:ATP binding"/>
    <property type="evidence" value="ECO:0007669"/>
    <property type="project" value="UniProtKB-KW"/>
</dbReference>
<evidence type="ECO:0000259" key="11">
    <source>
        <dbReference type="SMART" id="SM00387"/>
    </source>
</evidence>
<dbReference type="Pfam" id="PF02518">
    <property type="entry name" value="HATPase_c"/>
    <property type="match status" value="1"/>
</dbReference>
<dbReference type="RefSeq" id="WP_131515112.1">
    <property type="nucleotide sequence ID" value="NZ_SJKD01000004.1"/>
</dbReference>
<dbReference type="EC" id="2.7.13.3" evidence="2"/>
<evidence type="ECO:0000256" key="6">
    <source>
        <dbReference type="ARBA" id="ARBA00022777"/>
    </source>
</evidence>
<dbReference type="InterPro" id="IPR036890">
    <property type="entry name" value="HATPase_C_sf"/>
</dbReference>
<sequence>MIAGARSVPALVALRHARAHHETTWRWLRLVGPLIIGLQIIVLSQSAPGPGRHGEGLVISVAIAAFAAGAFGTFAARSGPTWVRWLSIAVLFVASVVLLRLQPSGPGVLGVFVAVALIGRRLPPIPGTAVVGAGLALLLVGGDRSPLPALLTSIAMASFYAVMRLAERLSETNEEAERLLLELERTRDAQARAAALAERQRLAREMHDVLAHSLSGLVLQLEGATVLAAGDDRLSGVIDRARHLAGSGLDEARHAIGMLRDDQALPGPGELPALTARFGHDTGIRCELTVVGNEHALDADARLAVYRVVQESLTNIAKHATRQRCVTVKLTYEPGLARLIVEDYGDPATTSGCSGYGLTGMRERAELLGGRLDAGPTPTGFRVELEVPA</sequence>
<feature type="transmembrane region" description="Helical" evidence="10">
    <location>
        <begin position="82"/>
        <end position="101"/>
    </location>
</feature>
<dbReference type="SUPFAM" id="SSF55874">
    <property type="entry name" value="ATPase domain of HSP90 chaperone/DNA topoisomerase II/histidine kinase"/>
    <property type="match status" value="1"/>
</dbReference>
<evidence type="ECO:0000256" key="3">
    <source>
        <dbReference type="ARBA" id="ARBA00022553"/>
    </source>
</evidence>
<dbReference type="InterPro" id="IPR050482">
    <property type="entry name" value="Sensor_HK_TwoCompSys"/>
</dbReference>
<proteinExistence type="predicted"/>
<keyword evidence="6 12" id="KW-0418">Kinase</keyword>
<evidence type="ECO:0000256" key="7">
    <source>
        <dbReference type="ARBA" id="ARBA00022840"/>
    </source>
</evidence>
<feature type="transmembrane region" description="Helical" evidence="10">
    <location>
        <begin position="27"/>
        <end position="44"/>
    </location>
</feature>